<dbReference type="Proteomes" id="UP001304895">
    <property type="component" value="Unassembled WGS sequence"/>
</dbReference>
<evidence type="ECO:0000313" key="3">
    <source>
        <dbReference type="Proteomes" id="UP001304895"/>
    </source>
</evidence>
<feature type="compositionally biased region" description="Basic and acidic residues" evidence="1">
    <location>
        <begin position="203"/>
        <end position="214"/>
    </location>
</feature>
<evidence type="ECO:0000313" key="2">
    <source>
        <dbReference type="EMBL" id="KAK4135607.1"/>
    </source>
</evidence>
<feature type="compositionally biased region" description="Polar residues" evidence="1">
    <location>
        <begin position="177"/>
        <end position="191"/>
    </location>
</feature>
<gene>
    <name evidence="2" type="ORF">BT67DRAFT_255795</name>
</gene>
<comment type="caution">
    <text evidence="2">The sequence shown here is derived from an EMBL/GenBank/DDBJ whole genome shotgun (WGS) entry which is preliminary data.</text>
</comment>
<reference evidence="2" key="2">
    <citation type="submission" date="2023-05" db="EMBL/GenBank/DDBJ databases">
        <authorList>
            <consortium name="Lawrence Berkeley National Laboratory"/>
            <person name="Steindorff A."/>
            <person name="Hensen N."/>
            <person name="Bonometti L."/>
            <person name="Westerberg I."/>
            <person name="Brannstrom I.O."/>
            <person name="Guillou S."/>
            <person name="Cros-Aarteil S."/>
            <person name="Calhoun S."/>
            <person name="Haridas S."/>
            <person name="Kuo A."/>
            <person name="Mondo S."/>
            <person name="Pangilinan J."/>
            <person name="Riley R."/>
            <person name="Labutti K."/>
            <person name="Andreopoulos B."/>
            <person name="Lipzen A."/>
            <person name="Chen C."/>
            <person name="Yanf M."/>
            <person name="Daum C."/>
            <person name="Ng V."/>
            <person name="Clum A."/>
            <person name="Ohm R."/>
            <person name="Martin F."/>
            <person name="Silar P."/>
            <person name="Natvig D."/>
            <person name="Lalanne C."/>
            <person name="Gautier V."/>
            <person name="Ament-Velasquez S.L."/>
            <person name="Kruys A."/>
            <person name="Hutchinson M.I."/>
            <person name="Powell A.J."/>
            <person name="Barry K."/>
            <person name="Miller A.N."/>
            <person name="Grigoriev I.V."/>
            <person name="Debuchy R."/>
            <person name="Gladieux P."/>
            <person name="Thoren M.H."/>
            <person name="Johannesson H."/>
        </authorList>
    </citation>
    <scope>NUCLEOTIDE SEQUENCE</scope>
    <source>
        <strain evidence="2">CBS 123565</strain>
    </source>
</reference>
<feature type="compositionally biased region" description="Basic residues" evidence="1">
    <location>
        <begin position="193"/>
        <end position="202"/>
    </location>
</feature>
<evidence type="ECO:0000256" key="1">
    <source>
        <dbReference type="SAM" id="MobiDB-lite"/>
    </source>
</evidence>
<organism evidence="2 3">
    <name type="scientific">Trichocladium antarcticum</name>
    <dbReference type="NCBI Taxonomy" id="1450529"/>
    <lineage>
        <taxon>Eukaryota</taxon>
        <taxon>Fungi</taxon>
        <taxon>Dikarya</taxon>
        <taxon>Ascomycota</taxon>
        <taxon>Pezizomycotina</taxon>
        <taxon>Sordariomycetes</taxon>
        <taxon>Sordariomycetidae</taxon>
        <taxon>Sordariales</taxon>
        <taxon>Chaetomiaceae</taxon>
        <taxon>Trichocladium</taxon>
    </lineage>
</organism>
<name>A0AAN6ZEP8_9PEZI</name>
<feature type="region of interest" description="Disordered" evidence="1">
    <location>
        <begin position="171"/>
        <end position="214"/>
    </location>
</feature>
<proteinExistence type="predicted"/>
<dbReference type="EMBL" id="MU853405">
    <property type="protein sequence ID" value="KAK4135607.1"/>
    <property type="molecule type" value="Genomic_DNA"/>
</dbReference>
<reference evidence="2" key="1">
    <citation type="journal article" date="2023" name="Mol. Phylogenet. Evol.">
        <title>Genome-scale phylogeny and comparative genomics of the fungal order Sordariales.</title>
        <authorList>
            <person name="Hensen N."/>
            <person name="Bonometti L."/>
            <person name="Westerberg I."/>
            <person name="Brannstrom I.O."/>
            <person name="Guillou S."/>
            <person name="Cros-Aarteil S."/>
            <person name="Calhoun S."/>
            <person name="Haridas S."/>
            <person name="Kuo A."/>
            <person name="Mondo S."/>
            <person name="Pangilinan J."/>
            <person name="Riley R."/>
            <person name="LaButti K."/>
            <person name="Andreopoulos B."/>
            <person name="Lipzen A."/>
            <person name="Chen C."/>
            <person name="Yan M."/>
            <person name="Daum C."/>
            <person name="Ng V."/>
            <person name="Clum A."/>
            <person name="Steindorff A."/>
            <person name="Ohm R.A."/>
            <person name="Martin F."/>
            <person name="Silar P."/>
            <person name="Natvig D.O."/>
            <person name="Lalanne C."/>
            <person name="Gautier V."/>
            <person name="Ament-Velasquez S.L."/>
            <person name="Kruys A."/>
            <person name="Hutchinson M.I."/>
            <person name="Powell A.J."/>
            <person name="Barry K."/>
            <person name="Miller A.N."/>
            <person name="Grigoriev I.V."/>
            <person name="Debuchy R."/>
            <person name="Gladieux P."/>
            <person name="Hiltunen Thoren M."/>
            <person name="Johannesson H."/>
        </authorList>
    </citation>
    <scope>NUCLEOTIDE SEQUENCE</scope>
    <source>
        <strain evidence="2">CBS 123565</strain>
    </source>
</reference>
<sequence>MGCVPMAGLAKITAQRAGMQSIKLRDLCSILCCSERSVAGFPLTRHDRSLIRQETPRAPQSQKRALCRGARAGKVRPRWNRGWWGAEIQTNFERRALLRGKQDRIDAGDSEVSEAAATKPHHVLQALRHGANGCASWSWMQLSFPDVGFQLARMPRALFARASSRCASANLPIRVSDPTQKGRQAVSNPKRSNPPRRHHREKCRASKQDGDGSC</sequence>
<dbReference type="AlphaFoldDB" id="A0AAN6ZEP8"/>
<keyword evidence="3" id="KW-1185">Reference proteome</keyword>
<protein>
    <submittedName>
        <fullName evidence="2">Uncharacterized protein</fullName>
    </submittedName>
</protein>
<accession>A0AAN6ZEP8</accession>